<feature type="chain" id="PRO_5023034790" evidence="1">
    <location>
        <begin position="21"/>
        <end position="84"/>
    </location>
</feature>
<organism evidence="2 3">
    <name type="scientific">Neolewinella aurantiaca</name>
    <dbReference type="NCBI Taxonomy" id="2602767"/>
    <lineage>
        <taxon>Bacteria</taxon>
        <taxon>Pseudomonadati</taxon>
        <taxon>Bacteroidota</taxon>
        <taxon>Saprospiria</taxon>
        <taxon>Saprospirales</taxon>
        <taxon>Lewinellaceae</taxon>
        <taxon>Neolewinella</taxon>
    </lineage>
</organism>
<proteinExistence type="predicted"/>
<dbReference type="EMBL" id="VOXD01000016">
    <property type="protein sequence ID" value="TXF89184.1"/>
    <property type="molecule type" value="Genomic_DNA"/>
</dbReference>
<keyword evidence="3" id="KW-1185">Reference proteome</keyword>
<dbReference type="AlphaFoldDB" id="A0A5C7FWD1"/>
<dbReference type="Proteomes" id="UP000321907">
    <property type="component" value="Unassembled WGS sequence"/>
</dbReference>
<keyword evidence="1" id="KW-0732">Signal</keyword>
<sequence length="84" mass="8920">MKTLITIVIFCLCFALPALADAKANCAGEFSIGFGECQDLYGETVLQSMGITPGNPNCSGSCADERVSCEGSVDRTYERCIAEL</sequence>
<evidence type="ECO:0000313" key="3">
    <source>
        <dbReference type="Proteomes" id="UP000321907"/>
    </source>
</evidence>
<gene>
    <name evidence="2" type="ORF">FUA23_11780</name>
</gene>
<feature type="signal peptide" evidence="1">
    <location>
        <begin position="1"/>
        <end position="20"/>
    </location>
</feature>
<evidence type="ECO:0000313" key="2">
    <source>
        <dbReference type="EMBL" id="TXF89184.1"/>
    </source>
</evidence>
<protein>
    <submittedName>
        <fullName evidence="2">Uncharacterized protein</fullName>
    </submittedName>
</protein>
<reference evidence="2 3" key="1">
    <citation type="submission" date="2019-08" db="EMBL/GenBank/DDBJ databases">
        <title>Lewinella sp. strain SSH13 Genome sequencing and assembly.</title>
        <authorList>
            <person name="Kim I."/>
        </authorList>
    </citation>
    <scope>NUCLEOTIDE SEQUENCE [LARGE SCALE GENOMIC DNA]</scope>
    <source>
        <strain evidence="2 3">SSH13</strain>
    </source>
</reference>
<dbReference type="RefSeq" id="WP_147930946.1">
    <property type="nucleotide sequence ID" value="NZ_VOXD01000016.1"/>
</dbReference>
<name>A0A5C7FWD1_9BACT</name>
<comment type="caution">
    <text evidence="2">The sequence shown here is derived from an EMBL/GenBank/DDBJ whole genome shotgun (WGS) entry which is preliminary data.</text>
</comment>
<accession>A0A5C7FWD1</accession>
<evidence type="ECO:0000256" key="1">
    <source>
        <dbReference type="SAM" id="SignalP"/>
    </source>
</evidence>